<keyword evidence="6" id="KW-1185">Reference proteome</keyword>
<evidence type="ECO:0000313" key="6">
    <source>
        <dbReference type="Proteomes" id="UP000245938"/>
    </source>
</evidence>
<gene>
    <name evidence="5" type="ORF">DEX24_09700</name>
</gene>
<dbReference type="EMBL" id="QFVR01000011">
    <property type="protein sequence ID" value="PWI25199.1"/>
    <property type="molecule type" value="Genomic_DNA"/>
</dbReference>
<dbReference type="CDD" id="cd13624">
    <property type="entry name" value="PBP2_Arg_Lys_His"/>
    <property type="match status" value="1"/>
</dbReference>
<dbReference type="OrthoDB" id="9811552at2"/>
<reference evidence="5 6" key="1">
    <citation type="submission" date="2018-05" db="EMBL/GenBank/DDBJ databases">
        <title>Kurthia sibirica genome sequence.</title>
        <authorList>
            <person name="Maclea K.S."/>
            <person name="Goen A.E."/>
        </authorList>
    </citation>
    <scope>NUCLEOTIDE SEQUENCE [LARGE SCALE GENOMIC DNA]</scope>
    <source>
        <strain evidence="5 6">ATCC 49154</strain>
    </source>
</reference>
<dbReference type="AlphaFoldDB" id="A0A2U3AL06"/>
<dbReference type="GO" id="GO:0016020">
    <property type="term" value="C:membrane"/>
    <property type="evidence" value="ECO:0007669"/>
    <property type="project" value="InterPro"/>
</dbReference>
<dbReference type="RefSeq" id="WP_109306232.1">
    <property type="nucleotide sequence ID" value="NZ_BJUF01000006.1"/>
</dbReference>
<dbReference type="SMART" id="SM00079">
    <property type="entry name" value="PBPe"/>
    <property type="match status" value="1"/>
</dbReference>
<dbReference type="GO" id="GO:0015276">
    <property type="term" value="F:ligand-gated monoatomic ion channel activity"/>
    <property type="evidence" value="ECO:0007669"/>
    <property type="project" value="InterPro"/>
</dbReference>
<dbReference type="SMART" id="SM00062">
    <property type="entry name" value="PBPb"/>
    <property type="match status" value="1"/>
</dbReference>
<dbReference type="SUPFAM" id="SSF53850">
    <property type="entry name" value="Periplasmic binding protein-like II"/>
    <property type="match status" value="1"/>
</dbReference>
<name>A0A2U3AL06_9BACL</name>
<protein>
    <submittedName>
        <fullName evidence="5">Basic amino acid ABC transporter substrate-binding protein</fullName>
    </submittedName>
</protein>
<evidence type="ECO:0000256" key="1">
    <source>
        <dbReference type="ARBA" id="ARBA00022729"/>
    </source>
</evidence>
<dbReference type="InterPro" id="IPR001320">
    <property type="entry name" value="Iontro_rcpt_C"/>
</dbReference>
<dbReference type="PROSITE" id="PS51257">
    <property type="entry name" value="PROKAR_LIPOPROTEIN"/>
    <property type="match status" value="1"/>
</dbReference>
<feature type="domain" description="Solute-binding protein family 3/N-terminal" evidence="3">
    <location>
        <begin position="41"/>
        <end position="261"/>
    </location>
</feature>
<feature type="chain" id="PRO_5015749801" evidence="2">
    <location>
        <begin position="21"/>
        <end position="272"/>
    </location>
</feature>
<dbReference type="PANTHER" id="PTHR35936:SF17">
    <property type="entry name" value="ARGININE-BINDING EXTRACELLULAR PROTEIN ARTP"/>
    <property type="match status" value="1"/>
</dbReference>
<evidence type="ECO:0000256" key="2">
    <source>
        <dbReference type="SAM" id="SignalP"/>
    </source>
</evidence>
<accession>A0A2U3AL06</accession>
<dbReference type="InterPro" id="IPR001638">
    <property type="entry name" value="Solute-binding_3/MltF_N"/>
</dbReference>
<comment type="caution">
    <text evidence="5">The sequence shown here is derived from an EMBL/GenBank/DDBJ whole genome shotgun (WGS) entry which is preliminary data.</text>
</comment>
<dbReference type="Pfam" id="PF00497">
    <property type="entry name" value="SBP_bac_3"/>
    <property type="match status" value="1"/>
</dbReference>
<proteinExistence type="predicted"/>
<evidence type="ECO:0000259" key="3">
    <source>
        <dbReference type="SMART" id="SM00062"/>
    </source>
</evidence>
<keyword evidence="1 2" id="KW-0732">Signal</keyword>
<evidence type="ECO:0000259" key="4">
    <source>
        <dbReference type="SMART" id="SM00079"/>
    </source>
</evidence>
<sequence>MKKWLAVILMLTMVVLTACGSGDKGSSKDTSTVEQVKEKKKLVIGTNAGYYPFEMIDKKGEMVGYDMDVAKAFAKTLGAEVEVKQYGFDSLIAALQAGKVDAVFAGMTITPERENAVDFGESYYKTGQSVMVKADSDAKTIEDIDKKGVKIAVQIGTTGSIVAKKVIKNAEVKEFDDFPTAAIASQQGQVDAVIYDEPAIKVYALQNEGKVKALKDLLATDSLGIAIKKDDKKMLDALNKFLKEYIGSDEEIATKKKWFEDSDWLKTVKKPE</sequence>
<organism evidence="5 6">
    <name type="scientific">Kurthia sibirica</name>
    <dbReference type="NCBI Taxonomy" id="202750"/>
    <lineage>
        <taxon>Bacteria</taxon>
        <taxon>Bacillati</taxon>
        <taxon>Bacillota</taxon>
        <taxon>Bacilli</taxon>
        <taxon>Bacillales</taxon>
        <taxon>Caryophanaceae</taxon>
        <taxon>Kurthia</taxon>
    </lineage>
</organism>
<feature type="signal peptide" evidence="2">
    <location>
        <begin position="1"/>
        <end position="20"/>
    </location>
</feature>
<dbReference type="Gene3D" id="3.40.190.10">
    <property type="entry name" value="Periplasmic binding protein-like II"/>
    <property type="match status" value="2"/>
</dbReference>
<feature type="domain" description="Ionotropic glutamate receptor C-terminal" evidence="4">
    <location>
        <begin position="41"/>
        <end position="261"/>
    </location>
</feature>
<evidence type="ECO:0000313" key="5">
    <source>
        <dbReference type="EMBL" id="PWI25199.1"/>
    </source>
</evidence>
<dbReference type="Proteomes" id="UP000245938">
    <property type="component" value="Unassembled WGS sequence"/>
</dbReference>
<dbReference type="PANTHER" id="PTHR35936">
    <property type="entry name" value="MEMBRANE-BOUND LYTIC MUREIN TRANSGLYCOSYLASE F"/>
    <property type="match status" value="1"/>
</dbReference>